<proteinExistence type="predicted"/>
<dbReference type="Proteomes" id="UP000499080">
    <property type="component" value="Unassembled WGS sequence"/>
</dbReference>
<protein>
    <submittedName>
        <fullName evidence="1">Uncharacterized protein</fullName>
    </submittedName>
</protein>
<name>A0A4Y2TDY8_ARAVE</name>
<comment type="caution">
    <text evidence="1">The sequence shown here is derived from an EMBL/GenBank/DDBJ whole genome shotgun (WGS) entry which is preliminary data.</text>
</comment>
<organism evidence="1 2">
    <name type="scientific">Araneus ventricosus</name>
    <name type="common">Orbweaver spider</name>
    <name type="synonym">Epeira ventricosa</name>
    <dbReference type="NCBI Taxonomy" id="182803"/>
    <lineage>
        <taxon>Eukaryota</taxon>
        <taxon>Metazoa</taxon>
        <taxon>Ecdysozoa</taxon>
        <taxon>Arthropoda</taxon>
        <taxon>Chelicerata</taxon>
        <taxon>Arachnida</taxon>
        <taxon>Araneae</taxon>
        <taxon>Araneomorphae</taxon>
        <taxon>Entelegynae</taxon>
        <taxon>Araneoidea</taxon>
        <taxon>Araneidae</taxon>
        <taxon>Araneus</taxon>
    </lineage>
</organism>
<evidence type="ECO:0000313" key="2">
    <source>
        <dbReference type="Proteomes" id="UP000499080"/>
    </source>
</evidence>
<sequence>MDDSVLIEKITSNSVLQNAISDMASRTRALNLVRLDWKDELQSNELYRNYMQGKIRYSKGHYAKGEKIYVKNVIGMQNYFNIIVAGYWSFDIPNSSFNLLDDKTKSTTIVCRLCTPLLEIGKVMVDNQHKLHDNCKFFVETCIPSFCASCYRFMVQSSNMIPNDWCVLKTKLYNGEQIRPYYRKYMEDNFNTMIFSGILHLTISSRYTFGDDSLKIGGTCREMILFKDSSLVPMKDFTIDIPYFDNINTPSITLPSNGSIVEAIPEEH</sequence>
<keyword evidence="2" id="KW-1185">Reference proteome</keyword>
<dbReference type="AlphaFoldDB" id="A0A4Y2TDY8"/>
<accession>A0A4Y2TDY8</accession>
<reference evidence="1 2" key="1">
    <citation type="journal article" date="2019" name="Sci. Rep.">
        <title>Orb-weaving spider Araneus ventricosus genome elucidates the spidroin gene catalogue.</title>
        <authorList>
            <person name="Kono N."/>
            <person name="Nakamura H."/>
            <person name="Ohtoshi R."/>
            <person name="Moran D.A.P."/>
            <person name="Shinohara A."/>
            <person name="Yoshida Y."/>
            <person name="Fujiwara M."/>
            <person name="Mori M."/>
            <person name="Tomita M."/>
            <person name="Arakawa K."/>
        </authorList>
    </citation>
    <scope>NUCLEOTIDE SEQUENCE [LARGE SCALE GENOMIC DNA]</scope>
</reference>
<dbReference type="EMBL" id="BGPR01027596">
    <property type="protein sequence ID" value="GBN98210.1"/>
    <property type="molecule type" value="Genomic_DNA"/>
</dbReference>
<gene>
    <name evidence="1" type="ORF">AVEN_149170_1</name>
</gene>
<evidence type="ECO:0000313" key="1">
    <source>
        <dbReference type="EMBL" id="GBN98210.1"/>
    </source>
</evidence>
<feature type="non-terminal residue" evidence="1">
    <location>
        <position position="268"/>
    </location>
</feature>
<dbReference type="OrthoDB" id="6457081at2759"/>